<gene>
    <name evidence="1" type="ORF">LCGC14_1912380</name>
</gene>
<evidence type="ECO:0000313" key="1">
    <source>
        <dbReference type="EMBL" id="KKL89669.1"/>
    </source>
</evidence>
<dbReference type="EMBL" id="LAZR01020222">
    <property type="protein sequence ID" value="KKL89669.1"/>
    <property type="molecule type" value="Genomic_DNA"/>
</dbReference>
<protein>
    <submittedName>
        <fullName evidence="1">Uncharacterized protein</fullName>
    </submittedName>
</protein>
<dbReference type="AlphaFoldDB" id="A0A0F9FT18"/>
<accession>A0A0F9FT18</accession>
<sequence>MNKESEQKERILKLLMRAWRYEPDCGLLCVIGSCFAAGDISHITDDVLEDNLKSLIDMEKDRRRGGCRKPLTKGENK</sequence>
<reference evidence="1" key="1">
    <citation type="journal article" date="2015" name="Nature">
        <title>Complex archaea that bridge the gap between prokaryotes and eukaryotes.</title>
        <authorList>
            <person name="Spang A."/>
            <person name="Saw J.H."/>
            <person name="Jorgensen S.L."/>
            <person name="Zaremba-Niedzwiedzka K."/>
            <person name="Martijn J."/>
            <person name="Lind A.E."/>
            <person name="van Eijk R."/>
            <person name="Schleper C."/>
            <person name="Guy L."/>
            <person name="Ettema T.J."/>
        </authorList>
    </citation>
    <scope>NUCLEOTIDE SEQUENCE</scope>
</reference>
<organism evidence="1">
    <name type="scientific">marine sediment metagenome</name>
    <dbReference type="NCBI Taxonomy" id="412755"/>
    <lineage>
        <taxon>unclassified sequences</taxon>
        <taxon>metagenomes</taxon>
        <taxon>ecological metagenomes</taxon>
    </lineage>
</organism>
<proteinExistence type="predicted"/>
<name>A0A0F9FT18_9ZZZZ</name>
<comment type="caution">
    <text evidence="1">The sequence shown here is derived from an EMBL/GenBank/DDBJ whole genome shotgun (WGS) entry which is preliminary data.</text>
</comment>